<organism evidence="1 2">
    <name type="scientific">Pluteus cervinus</name>
    <dbReference type="NCBI Taxonomy" id="181527"/>
    <lineage>
        <taxon>Eukaryota</taxon>
        <taxon>Fungi</taxon>
        <taxon>Dikarya</taxon>
        <taxon>Basidiomycota</taxon>
        <taxon>Agaricomycotina</taxon>
        <taxon>Agaricomycetes</taxon>
        <taxon>Agaricomycetidae</taxon>
        <taxon>Agaricales</taxon>
        <taxon>Pluteineae</taxon>
        <taxon>Pluteaceae</taxon>
        <taxon>Pluteus</taxon>
    </lineage>
</organism>
<reference evidence="1 2" key="1">
    <citation type="journal article" date="2019" name="Nat. Ecol. Evol.">
        <title>Megaphylogeny resolves global patterns of mushroom evolution.</title>
        <authorList>
            <person name="Varga T."/>
            <person name="Krizsan K."/>
            <person name="Foldi C."/>
            <person name="Dima B."/>
            <person name="Sanchez-Garcia M."/>
            <person name="Sanchez-Ramirez S."/>
            <person name="Szollosi G.J."/>
            <person name="Szarkandi J.G."/>
            <person name="Papp V."/>
            <person name="Albert L."/>
            <person name="Andreopoulos W."/>
            <person name="Angelini C."/>
            <person name="Antonin V."/>
            <person name="Barry K.W."/>
            <person name="Bougher N.L."/>
            <person name="Buchanan P."/>
            <person name="Buyck B."/>
            <person name="Bense V."/>
            <person name="Catcheside P."/>
            <person name="Chovatia M."/>
            <person name="Cooper J."/>
            <person name="Damon W."/>
            <person name="Desjardin D."/>
            <person name="Finy P."/>
            <person name="Geml J."/>
            <person name="Haridas S."/>
            <person name="Hughes K."/>
            <person name="Justo A."/>
            <person name="Karasinski D."/>
            <person name="Kautmanova I."/>
            <person name="Kiss B."/>
            <person name="Kocsube S."/>
            <person name="Kotiranta H."/>
            <person name="LaButti K.M."/>
            <person name="Lechner B.E."/>
            <person name="Liimatainen K."/>
            <person name="Lipzen A."/>
            <person name="Lukacs Z."/>
            <person name="Mihaltcheva S."/>
            <person name="Morgado L.N."/>
            <person name="Niskanen T."/>
            <person name="Noordeloos M.E."/>
            <person name="Ohm R.A."/>
            <person name="Ortiz-Santana B."/>
            <person name="Ovrebo C."/>
            <person name="Racz N."/>
            <person name="Riley R."/>
            <person name="Savchenko A."/>
            <person name="Shiryaev A."/>
            <person name="Soop K."/>
            <person name="Spirin V."/>
            <person name="Szebenyi C."/>
            <person name="Tomsovsky M."/>
            <person name="Tulloss R.E."/>
            <person name="Uehling J."/>
            <person name="Grigoriev I.V."/>
            <person name="Vagvolgyi C."/>
            <person name="Papp T."/>
            <person name="Martin F.M."/>
            <person name="Miettinen O."/>
            <person name="Hibbett D.S."/>
            <person name="Nagy L.G."/>
        </authorList>
    </citation>
    <scope>NUCLEOTIDE SEQUENCE [LARGE SCALE GENOMIC DNA]</scope>
    <source>
        <strain evidence="1 2">NL-1719</strain>
    </source>
</reference>
<protein>
    <submittedName>
        <fullName evidence="1">Uncharacterized protein</fullName>
    </submittedName>
</protein>
<dbReference type="Proteomes" id="UP000308600">
    <property type="component" value="Unassembled WGS sequence"/>
</dbReference>
<keyword evidence="2" id="KW-1185">Reference proteome</keyword>
<evidence type="ECO:0000313" key="2">
    <source>
        <dbReference type="Proteomes" id="UP000308600"/>
    </source>
</evidence>
<sequence length="203" mass="21414">MASSFARNVLGVASRASMRSSSASAMRSVSRSVMRRGMSSTSHGHGHSAPSSDKAWIIASALVFGPATLYILSPSGKTHNTGHHGHEDNHASSHSTTKGEEVKHEPPAAAAEAVKEESDAAPVLVKDDEGKVEDVKESLKAAETDDVPKADPSANEQHVAETGKPLFNTDVCPPLQLPSHLPAFTYITFLDPPLTVGNCNPRC</sequence>
<gene>
    <name evidence="1" type="ORF">BDN72DRAFT_168183</name>
</gene>
<dbReference type="EMBL" id="ML208274">
    <property type="protein sequence ID" value="TFK73631.1"/>
    <property type="molecule type" value="Genomic_DNA"/>
</dbReference>
<evidence type="ECO:0000313" key="1">
    <source>
        <dbReference type="EMBL" id="TFK73631.1"/>
    </source>
</evidence>
<proteinExistence type="predicted"/>
<accession>A0ACD3B6T7</accession>
<name>A0ACD3B6T7_9AGAR</name>